<proteinExistence type="predicted"/>
<protein>
    <submittedName>
        <fullName evidence="1">Uncharacterized protein</fullName>
    </submittedName>
</protein>
<gene>
    <name evidence="1" type="ORF">GCM10022267_18980</name>
</gene>
<evidence type="ECO:0000313" key="2">
    <source>
        <dbReference type="Proteomes" id="UP001500711"/>
    </source>
</evidence>
<comment type="caution">
    <text evidence="1">The sequence shown here is derived from an EMBL/GenBank/DDBJ whole genome shotgun (WGS) entry which is preliminary data.</text>
</comment>
<dbReference type="Proteomes" id="UP001500711">
    <property type="component" value="Unassembled WGS sequence"/>
</dbReference>
<sequence length="59" mass="6738">MRDSVLEVEHTALLWDPEIRLQVPEPQLLSTHWRAVPRGRAAHAGVYPSSQEKARGAHW</sequence>
<organism evidence="1 2">
    <name type="scientific">Lentzea roselyniae</name>
    <dbReference type="NCBI Taxonomy" id="531940"/>
    <lineage>
        <taxon>Bacteria</taxon>
        <taxon>Bacillati</taxon>
        <taxon>Actinomycetota</taxon>
        <taxon>Actinomycetes</taxon>
        <taxon>Pseudonocardiales</taxon>
        <taxon>Pseudonocardiaceae</taxon>
        <taxon>Lentzea</taxon>
    </lineage>
</organism>
<keyword evidence="2" id="KW-1185">Reference proteome</keyword>
<dbReference type="EMBL" id="BAABBE010000004">
    <property type="protein sequence ID" value="GAA3632285.1"/>
    <property type="molecule type" value="Genomic_DNA"/>
</dbReference>
<evidence type="ECO:0000313" key="1">
    <source>
        <dbReference type="EMBL" id="GAA3632285.1"/>
    </source>
</evidence>
<dbReference type="RefSeq" id="WP_346129064.1">
    <property type="nucleotide sequence ID" value="NZ_BAABBE010000004.1"/>
</dbReference>
<accession>A0ABP7AHB1</accession>
<reference evidence="2" key="1">
    <citation type="journal article" date="2019" name="Int. J. Syst. Evol. Microbiol.">
        <title>The Global Catalogue of Microorganisms (GCM) 10K type strain sequencing project: providing services to taxonomists for standard genome sequencing and annotation.</title>
        <authorList>
            <consortium name="The Broad Institute Genomics Platform"/>
            <consortium name="The Broad Institute Genome Sequencing Center for Infectious Disease"/>
            <person name="Wu L."/>
            <person name="Ma J."/>
        </authorList>
    </citation>
    <scope>NUCLEOTIDE SEQUENCE [LARGE SCALE GENOMIC DNA]</scope>
    <source>
        <strain evidence="2">JCM 17494</strain>
    </source>
</reference>
<name>A0ABP7AHB1_9PSEU</name>